<reference evidence="6 7" key="1">
    <citation type="journal article" date="2024" name="Proc. Natl. Acad. Sci. U.S.A.">
        <title>The genetic regulatory architecture and epigenomic basis for age-related changes in rattlesnake venom.</title>
        <authorList>
            <person name="Hogan M.P."/>
            <person name="Holding M.L."/>
            <person name="Nystrom G.S."/>
            <person name="Colston T.J."/>
            <person name="Bartlett D.A."/>
            <person name="Mason A.J."/>
            <person name="Ellsworth S.A."/>
            <person name="Rautsaw R.M."/>
            <person name="Lawrence K.C."/>
            <person name="Strickland J.L."/>
            <person name="He B."/>
            <person name="Fraser P."/>
            <person name="Margres M.J."/>
            <person name="Gilbert D.M."/>
            <person name="Gibbs H.L."/>
            <person name="Parkinson C.L."/>
            <person name="Rokyta D.R."/>
        </authorList>
    </citation>
    <scope>NUCLEOTIDE SEQUENCE [LARGE SCALE GENOMIC DNA]</scope>
    <source>
        <strain evidence="6">DRR0105</strain>
    </source>
</reference>
<comment type="caution">
    <text evidence="6">The sequence shown here is derived from an EMBL/GenBank/DDBJ whole genome shotgun (WGS) entry which is preliminary data.</text>
</comment>
<dbReference type="GO" id="GO:0051225">
    <property type="term" value="P:spindle assembly"/>
    <property type="evidence" value="ECO:0007669"/>
    <property type="project" value="InterPro"/>
</dbReference>
<evidence type="ECO:0000313" key="6">
    <source>
        <dbReference type="EMBL" id="KAK9408129.1"/>
    </source>
</evidence>
<gene>
    <name evidence="6" type="ORF">NXF25_006903</name>
</gene>
<protein>
    <submittedName>
        <fullName evidence="6">HAUS augmin-like complex subunit 6</fullName>
    </submittedName>
</protein>
<dbReference type="EMBL" id="JAOTOJ010000002">
    <property type="protein sequence ID" value="KAK9408129.1"/>
    <property type="molecule type" value="Genomic_DNA"/>
</dbReference>
<accession>A0AAW1C197</accession>
<proteinExistence type="inferred from homology"/>
<dbReference type="AlphaFoldDB" id="A0AAW1C197"/>
<evidence type="ECO:0000313" key="7">
    <source>
        <dbReference type="Proteomes" id="UP001474421"/>
    </source>
</evidence>
<dbReference type="SUPFAM" id="SSF109775">
    <property type="entry name" value="Mannose-6-phosphate receptor binding protein 1 (Tip47), C-terminal domain"/>
    <property type="match status" value="1"/>
</dbReference>
<dbReference type="InterPro" id="IPR004279">
    <property type="entry name" value="Perilipin"/>
</dbReference>
<dbReference type="Gene3D" id="3.30.720.170">
    <property type="entry name" value="Perilipin, alpha-beta domain"/>
    <property type="match status" value="1"/>
</dbReference>
<evidence type="ECO:0000256" key="1">
    <source>
        <dbReference type="ARBA" id="ARBA00004502"/>
    </source>
</evidence>
<feature type="compositionally biased region" description="Basic and acidic residues" evidence="4">
    <location>
        <begin position="964"/>
        <end position="990"/>
    </location>
</feature>
<sequence>MAAVSADAQQNVVSRVASLPLVSSTYDMVSSAYISTKDNYPYLKSVCEMAEKGVKTITAVALTSALPIIQKLEPQIAMANSYACMGLDKVEEKLPILYQPTDKVVANAVDAVVGARDAVTTTVTGAKDTVTHTLSEVVDKTKGVVLDSVELTKYAVHGSINTVLQSRMVCLVTIGVDTALSKSEILVDQYLPHTTEELEKQATNIKGFETGDQKLSYYVRLGSLSSKVRARAYQQTLNAFRDAKLRSQETISQLNYTVNLLEYARKNMTNANVKLQDAQQKLYNSWTEWRKNISQNGEALSHSAEHIESRTLAIAQNLSQQLQTTCLTLMSSIQGLPQNVQDQVHHVGEIAGDVYKSFRSASSFREVSDNLLTSSKGQLKKMKESLDDVMDYLVNNTPLNWLVPDFTITELSSESDEIPDISDLDEEGLPDYSHANGPITMEQISSRRGSWEVRRGAGEMSSPFSPPAWEKEHFWLYLLALGFDPAVNAAAGKLSTHLRLGVNLFDIPNKDAFHIVAWFLFSKLDRSHCNEVFRFCYPPSDKKADSEFRKQCYEWLKRISDECGNSFPPVVASLFLSPGGPKFIHLMFHFARYVIMHHIKVDSLGAAIPNPEAVNLRSPDLTMAVAKCQVALNRFSQCLQKEDLMIQELQKKALLFTKQIRDLRYRNMDLDKRLQKMGKKVDSGQSNNAERIEKVRCLWATVMETVTFLQKEREVVDSVVKGHVDQYTLDGTSVSVSIPRPLLQKVEKEMYKFPVGNVYEMGKLNILTIIQLLTKALELLLHERRHYDKKAFKVDLQALEGNTRFQNETLLGLKSLRQKLKCNDHISVTQSIAEKQQEWHLKWKNYLGQSPFHLIKDPNPALDLLPAMSPLSFTPATEEAYKSSVFSQYPALIPDSTQKNVQANEFATVEKTLGNEDYSTKTVTERTLKLAPHSEKTSNVETPKRTDNSRFQISEYKGRHSRRRESGNKRQADPVRTHSSAKNEDPLKKAQEQLAEQVADVVISDSAQNTGKDVGDLISTLISNPFLTRKQIPRTPENLITEIRSSWKKAIETEPPSSEALPHSEATEKFSPNRVPAFRHRVDSSLTWLLSPVEPPGSLQQGITDESLSHQEALRPRDEVICKKELSLAAPGQVENLEPVFKTLNQSADELREGRDMQDRGDVFNKRKEK</sequence>
<evidence type="ECO:0000259" key="5">
    <source>
        <dbReference type="Pfam" id="PF14661"/>
    </source>
</evidence>
<dbReference type="Gene3D" id="1.20.120.340">
    <property type="entry name" value="Flagellar protein FliS"/>
    <property type="match status" value="1"/>
</dbReference>
<dbReference type="Pfam" id="PF03036">
    <property type="entry name" value="Perilipin"/>
    <property type="match status" value="1"/>
</dbReference>
<dbReference type="GO" id="GO:0070652">
    <property type="term" value="C:HAUS complex"/>
    <property type="evidence" value="ECO:0007669"/>
    <property type="project" value="InterPro"/>
</dbReference>
<dbReference type="InterPro" id="IPR026797">
    <property type="entry name" value="HAUS_6"/>
</dbReference>
<keyword evidence="3" id="KW-0551">Lipid droplet</keyword>
<feature type="region of interest" description="Disordered" evidence="4">
    <location>
        <begin position="918"/>
        <end position="990"/>
    </location>
</feature>
<dbReference type="Pfam" id="PF14661">
    <property type="entry name" value="HAUS6_N"/>
    <property type="match status" value="1"/>
</dbReference>
<dbReference type="GO" id="GO:0008017">
    <property type="term" value="F:microtubule binding"/>
    <property type="evidence" value="ECO:0007669"/>
    <property type="project" value="TreeGrafter"/>
</dbReference>
<organism evidence="6 7">
    <name type="scientific">Crotalus adamanteus</name>
    <name type="common">Eastern diamondback rattlesnake</name>
    <dbReference type="NCBI Taxonomy" id="8729"/>
    <lineage>
        <taxon>Eukaryota</taxon>
        <taxon>Metazoa</taxon>
        <taxon>Chordata</taxon>
        <taxon>Craniata</taxon>
        <taxon>Vertebrata</taxon>
        <taxon>Euteleostomi</taxon>
        <taxon>Lepidosauria</taxon>
        <taxon>Squamata</taxon>
        <taxon>Bifurcata</taxon>
        <taxon>Unidentata</taxon>
        <taxon>Episquamata</taxon>
        <taxon>Toxicofera</taxon>
        <taxon>Serpentes</taxon>
        <taxon>Colubroidea</taxon>
        <taxon>Viperidae</taxon>
        <taxon>Crotalinae</taxon>
        <taxon>Crotalus</taxon>
    </lineage>
</organism>
<dbReference type="InterPro" id="IPR028163">
    <property type="entry name" value="HAUS_6_N"/>
</dbReference>
<evidence type="ECO:0000256" key="3">
    <source>
        <dbReference type="ARBA" id="ARBA00022677"/>
    </source>
</evidence>
<keyword evidence="7" id="KW-1185">Reference proteome</keyword>
<dbReference type="PANTHER" id="PTHR16151">
    <property type="entry name" value="HAUS AUGMIN-LIKE COMPLEX SUBUNIT 6"/>
    <property type="match status" value="1"/>
</dbReference>
<name>A0AAW1C197_CROAD</name>
<evidence type="ECO:0000256" key="4">
    <source>
        <dbReference type="SAM" id="MobiDB-lite"/>
    </source>
</evidence>
<dbReference type="PANTHER" id="PTHR16151:SF2">
    <property type="entry name" value="HAUS AUGMIN-LIKE COMPLEX SUBUNIT 6"/>
    <property type="match status" value="1"/>
</dbReference>
<feature type="compositionally biased region" description="Basic and acidic residues" evidence="4">
    <location>
        <begin position="923"/>
        <end position="948"/>
    </location>
</feature>
<comment type="subcellular location">
    <subcellularLocation>
        <location evidence="1">Lipid droplet</location>
    </subcellularLocation>
</comment>
<dbReference type="GO" id="GO:0005811">
    <property type="term" value="C:lipid droplet"/>
    <property type="evidence" value="ECO:0007669"/>
    <property type="project" value="UniProtKB-SubCell"/>
</dbReference>
<feature type="domain" description="HAUS augmin-like complex subunit 6 N-terminal" evidence="5">
    <location>
        <begin position="474"/>
        <end position="700"/>
    </location>
</feature>
<comment type="similarity">
    <text evidence="2">Belongs to the perilipin family.</text>
</comment>
<feature type="compositionally biased region" description="Basic and acidic residues" evidence="4">
    <location>
        <begin position="1149"/>
        <end position="1170"/>
    </location>
</feature>
<feature type="region of interest" description="Disordered" evidence="4">
    <location>
        <begin position="1148"/>
        <end position="1170"/>
    </location>
</feature>
<dbReference type="GO" id="GO:1990498">
    <property type="term" value="C:mitotic spindle microtubule"/>
    <property type="evidence" value="ECO:0007669"/>
    <property type="project" value="TreeGrafter"/>
</dbReference>
<evidence type="ECO:0000256" key="2">
    <source>
        <dbReference type="ARBA" id="ARBA00006311"/>
    </source>
</evidence>
<dbReference type="Proteomes" id="UP001474421">
    <property type="component" value="Unassembled WGS sequence"/>
</dbReference>